<dbReference type="Proteomes" id="UP000029981">
    <property type="component" value="Chromosome 7"/>
</dbReference>
<keyword evidence="2" id="KW-1185">Reference proteome</keyword>
<gene>
    <name evidence="1" type="ORF">Csa_7G270570</name>
</gene>
<evidence type="ECO:0000313" key="1">
    <source>
        <dbReference type="EMBL" id="KGN44363.1"/>
    </source>
</evidence>
<proteinExistence type="predicted"/>
<dbReference type="Gramene" id="KGN44363">
    <property type="protein sequence ID" value="KGN44363"/>
    <property type="gene ID" value="Csa_7G270570"/>
</dbReference>
<dbReference type="InterPro" id="IPR006460">
    <property type="entry name" value="MIZ1-like_pln"/>
</dbReference>
<dbReference type="AlphaFoldDB" id="A0A0A0K4D6"/>
<evidence type="ECO:0000313" key="2">
    <source>
        <dbReference type="Proteomes" id="UP000029981"/>
    </source>
</evidence>
<protein>
    <submittedName>
        <fullName evidence="1">Uncharacterized protein</fullName>
    </submittedName>
</protein>
<reference evidence="1 2" key="1">
    <citation type="journal article" date="2009" name="Nat. Genet.">
        <title>The genome of the cucumber, Cucumis sativus L.</title>
        <authorList>
            <person name="Huang S."/>
            <person name="Li R."/>
            <person name="Zhang Z."/>
            <person name="Li L."/>
            <person name="Gu X."/>
            <person name="Fan W."/>
            <person name="Lucas W.J."/>
            <person name="Wang X."/>
            <person name="Xie B."/>
            <person name="Ni P."/>
            <person name="Ren Y."/>
            <person name="Zhu H."/>
            <person name="Li J."/>
            <person name="Lin K."/>
            <person name="Jin W."/>
            <person name="Fei Z."/>
            <person name="Li G."/>
            <person name="Staub J."/>
            <person name="Kilian A."/>
            <person name="van der Vossen E.A."/>
            <person name="Wu Y."/>
            <person name="Guo J."/>
            <person name="He J."/>
            <person name="Jia Z."/>
            <person name="Ren Y."/>
            <person name="Tian G."/>
            <person name="Lu Y."/>
            <person name="Ruan J."/>
            <person name="Qian W."/>
            <person name="Wang M."/>
            <person name="Huang Q."/>
            <person name="Li B."/>
            <person name="Xuan Z."/>
            <person name="Cao J."/>
            <person name="Asan"/>
            <person name="Wu Z."/>
            <person name="Zhang J."/>
            <person name="Cai Q."/>
            <person name="Bai Y."/>
            <person name="Zhao B."/>
            <person name="Han Y."/>
            <person name="Li Y."/>
            <person name="Li X."/>
            <person name="Wang S."/>
            <person name="Shi Q."/>
            <person name="Liu S."/>
            <person name="Cho W.K."/>
            <person name="Kim J.Y."/>
            <person name="Xu Y."/>
            <person name="Heller-Uszynska K."/>
            <person name="Miao H."/>
            <person name="Cheng Z."/>
            <person name="Zhang S."/>
            <person name="Wu J."/>
            <person name="Yang Y."/>
            <person name="Kang H."/>
            <person name="Li M."/>
            <person name="Liang H."/>
            <person name="Ren X."/>
            <person name="Shi Z."/>
            <person name="Wen M."/>
            <person name="Jian M."/>
            <person name="Yang H."/>
            <person name="Zhang G."/>
            <person name="Yang Z."/>
            <person name="Chen R."/>
            <person name="Liu S."/>
            <person name="Li J."/>
            <person name="Ma L."/>
            <person name="Liu H."/>
            <person name="Zhou Y."/>
            <person name="Zhao J."/>
            <person name="Fang X."/>
            <person name="Li G."/>
            <person name="Fang L."/>
            <person name="Li Y."/>
            <person name="Liu D."/>
            <person name="Zheng H."/>
            <person name="Zhang Y."/>
            <person name="Qin N."/>
            <person name="Li Z."/>
            <person name="Yang G."/>
            <person name="Yang S."/>
            <person name="Bolund L."/>
            <person name="Kristiansen K."/>
            <person name="Zheng H."/>
            <person name="Li S."/>
            <person name="Zhang X."/>
            <person name="Yang H."/>
            <person name="Wang J."/>
            <person name="Sun R."/>
            <person name="Zhang B."/>
            <person name="Jiang S."/>
            <person name="Wang J."/>
            <person name="Du Y."/>
            <person name="Li S."/>
        </authorList>
    </citation>
    <scope>NUCLEOTIDE SEQUENCE [LARGE SCALE GENOMIC DNA]</scope>
    <source>
        <strain evidence="2">cv. 9930</strain>
    </source>
</reference>
<reference evidence="1 2" key="4">
    <citation type="journal article" date="2011" name="BMC Genomics">
        <title>RNA-Seq improves annotation of protein-coding genes in the cucumber genome.</title>
        <authorList>
            <person name="Li Z."/>
            <person name="Zhang Z."/>
            <person name="Yan P."/>
            <person name="Huang S."/>
            <person name="Fei Z."/>
            <person name="Lin K."/>
        </authorList>
    </citation>
    <scope>NUCLEOTIDE SEQUENCE [LARGE SCALE GENOMIC DNA]</scope>
    <source>
        <strain evidence="2">cv. 9930</strain>
    </source>
</reference>
<accession>A0A0A0K4D6</accession>
<reference evidence="1 2" key="3">
    <citation type="journal article" date="2010" name="BMC Genomics">
        <title>Transcriptome sequencing and comparative analysis of cucumber flowers with different sex types.</title>
        <authorList>
            <person name="Guo S."/>
            <person name="Zheng Y."/>
            <person name="Joung J.G."/>
            <person name="Liu S."/>
            <person name="Zhang Z."/>
            <person name="Crasta O.R."/>
            <person name="Sobral B.W."/>
            <person name="Xu Y."/>
            <person name="Huang S."/>
            <person name="Fei Z."/>
        </authorList>
    </citation>
    <scope>NUCLEOTIDE SEQUENCE [LARGE SCALE GENOMIC DNA]</scope>
    <source>
        <strain evidence="2">cv. 9930</strain>
    </source>
</reference>
<dbReference type="EMBL" id="CM002928">
    <property type="protein sequence ID" value="KGN44363.1"/>
    <property type="molecule type" value="Genomic_DNA"/>
</dbReference>
<organism evidence="1 2">
    <name type="scientific">Cucumis sativus</name>
    <name type="common">Cucumber</name>
    <dbReference type="NCBI Taxonomy" id="3659"/>
    <lineage>
        <taxon>Eukaryota</taxon>
        <taxon>Viridiplantae</taxon>
        <taxon>Streptophyta</taxon>
        <taxon>Embryophyta</taxon>
        <taxon>Tracheophyta</taxon>
        <taxon>Spermatophyta</taxon>
        <taxon>Magnoliopsida</taxon>
        <taxon>eudicotyledons</taxon>
        <taxon>Gunneridae</taxon>
        <taxon>Pentapetalae</taxon>
        <taxon>rosids</taxon>
        <taxon>fabids</taxon>
        <taxon>Cucurbitales</taxon>
        <taxon>Cucurbitaceae</taxon>
        <taxon>Benincaseae</taxon>
        <taxon>Cucumis</taxon>
    </lineage>
</organism>
<reference evidence="1 2" key="2">
    <citation type="journal article" date="2009" name="PLoS ONE">
        <title>An integrated genetic and cytogenetic map of the cucumber genome.</title>
        <authorList>
            <person name="Ren Y."/>
            <person name="Zhang Z."/>
            <person name="Liu J."/>
            <person name="Staub J.E."/>
            <person name="Han Y."/>
            <person name="Cheng Z."/>
            <person name="Li X."/>
            <person name="Lu J."/>
            <person name="Miao H."/>
            <person name="Kang H."/>
            <person name="Xie B."/>
            <person name="Gu X."/>
            <person name="Wang X."/>
            <person name="Du Y."/>
            <person name="Jin W."/>
            <person name="Huang S."/>
        </authorList>
    </citation>
    <scope>NUCLEOTIDE SEQUENCE [LARGE SCALE GENOMIC DNA]</scope>
    <source>
        <strain evidence="2">cv. 9930</strain>
    </source>
</reference>
<sequence>MSGGVLRITLESATAMDSWGRSVLSSSEWSMYYFNERKVRYRLRQGTSAAEVEMLWGLGRVAEEAGVIESEDDC</sequence>
<dbReference type="GO" id="GO:0010274">
    <property type="term" value="P:hydrotropism"/>
    <property type="evidence" value="ECO:0007669"/>
    <property type="project" value="InterPro"/>
</dbReference>
<name>A0A0A0K4D6_CUCSA</name>
<dbReference type="eggNOG" id="KOG0724">
    <property type="taxonomic scope" value="Eukaryota"/>
</dbReference>
<dbReference type="Pfam" id="PF04759">
    <property type="entry name" value="DUF617"/>
    <property type="match status" value="1"/>
</dbReference>